<organism evidence="3 4">
    <name type="scientific">Rickenella mellea</name>
    <dbReference type="NCBI Taxonomy" id="50990"/>
    <lineage>
        <taxon>Eukaryota</taxon>
        <taxon>Fungi</taxon>
        <taxon>Dikarya</taxon>
        <taxon>Basidiomycota</taxon>
        <taxon>Agaricomycotina</taxon>
        <taxon>Agaricomycetes</taxon>
        <taxon>Hymenochaetales</taxon>
        <taxon>Rickenellaceae</taxon>
        <taxon>Rickenella</taxon>
    </lineage>
</organism>
<sequence>MTESTEHRDKKIRVEDKYKLLYWPGLPGRGEPVRLAFEEAGADYEDVANCEKDGIKVLLKAKEACNAFAPPMLQHGDLMLSQTPNIMLYLGPRLKLVPETEEGRLLVNQYFLTASDCQNEAHDTHHPISVMDYYEDQKDAALAKAKSFRATRIPKFFKHFESVLSKGKGEWLVGDDVTYADLMLFHLVDGLKYAFPRRMKKLEPEFPKVFGVHERVAQRPRIAAYLKSDRRQKYGDGIYRYYEELDGDE</sequence>
<keyword evidence="3" id="KW-0808">Transferase</keyword>
<dbReference type="InterPro" id="IPR004046">
    <property type="entry name" value="GST_C"/>
</dbReference>
<dbReference type="SUPFAM" id="SSF52833">
    <property type="entry name" value="Thioredoxin-like"/>
    <property type="match status" value="1"/>
</dbReference>
<dbReference type="Gene3D" id="3.40.30.10">
    <property type="entry name" value="Glutaredoxin"/>
    <property type="match status" value="1"/>
</dbReference>
<evidence type="ECO:0000259" key="1">
    <source>
        <dbReference type="PROSITE" id="PS50404"/>
    </source>
</evidence>
<dbReference type="InterPro" id="IPR010987">
    <property type="entry name" value="Glutathione-S-Trfase_C-like"/>
</dbReference>
<dbReference type="GO" id="GO:0004364">
    <property type="term" value="F:glutathione transferase activity"/>
    <property type="evidence" value="ECO:0007669"/>
    <property type="project" value="TreeGrafter"/>
</dbReference>
<feature type="domain" description="GST N-terminal" evidence="1">
    <location>
        <begin position="17"/>
        <end position="98"/>
    </location>
</feature>
<dbReference type="PROSITE" id="PS50405">
    <property type="entry name" value="GST_CTER"/>
    <property type="match status" value="1"/>
</dbReference>
<dbReference type="SFLD" id="SFLDS00019">
    <property type="entry name" value="Glutathione_Transferase_(cytos"/>
    <property type="match status" value="1"/>
</dbReference>
<reference evidence="3 4" key="1">
    <citation type="submission" date="2018-06" db="EMBL/GenBank/DDBJ databases">
        <title>A transcriptomic atlas of mushroom development highlights an independent origin of complex multicellularity.</title>
        <authorList>
            <consortium name="DOE Joint Genome Institute"/>
            <person name="Krizsan K."/>
            <person name="Almasi E."/>
            <person name="Merenyi Z."/>
            <person name="Sahu N."/>
            <person name="Viragh M."/>
            <person name="Koszo T."/>
            <person name="Mondo S."/>
            <person name="Kiss B."/>
            <person name="Balint B."/>
            <person name="Kues U."/>
            <person name="Barry K."/>
            <person name="Hegedus J.C."/>
            <person name="Henrissat B."/>
            <person name="Johnson J."/>
            <person name="Lipzen A."/>
            <person name="Ohm R."/>
            <person name="Nagy I."/>
            <person name="Pangilinan J."/>
            <person name="Yan J."/>
            <person name="Xiong Y."/>
            <person name="Grigoriev I.V."/>
            <person name="Hibbett D.S."/>
            <person name="Nagy L.G."/>
        </authorList>
    </citation>
    <scope>NUCLEOTIDE SEQUENCE [LARGE SCALE GENOMIC DNA]</scope>
    <source>
        <strain evidence="3 4">SZMC22713</strain>
    </source>
</reference>
<proteinExistence type="predicted"/>
<dbReference type="InterPro" id="IPR050213">
    <property type="entry name" value="GST_superfamily"/>
</dbReference>
<dbReference type="Pfam" id="PF14497">
    <property type="entry name" value="GST_C_3"/>
    <property type="match status" value="1"/>
</dbReference>
<evidence type="ECO:0000313" key="3">
    <source>
        <dbReference type="EMBL" id="TDL20171.1"/>
    </source>
</evidence>
<feature type="domain" description="GST C-terminal" evidence="2">
    <location>
        <begin position="100"/>
        <end position="235"/>
    </location>
</feature>
<dbReference type="FunFam" id="1.20.1050.10:FF:000051">
    <property type="entry name" value="Glutathione S-transferase"/>
    <property type="match status" value="1"/>
</dbReference>
<dbReference type="PANTHER" id="PTHR11571">
    <property type="entry name" value="GLUTATHIONE S-TRANSFERASE"/>
    <property type="match status" value="1"/>
</dbReference>
<evidence type="ECO:0000259" key="2">
    <source>
        <dbReference type="PROSITE" id="PS50405"/>
    </source>
</evidence>
<evidence type="ECO:0000313" key="4">
    <source>
        <dbReference type="Proteomes" id="UP000294933"/>
    </source>
</evidence>
<dbReference type="VEuPathDB" id="FungiDB:BD410DRAFT_773096"/>
<dbReference type="InterPro" id="IPR004045">
    <property type="entry name" value="Glutathione_S-Trfase_N"/>
</dbReference>
<dbReference type="SUPFAM" id="SSF47616">
    <property type="entry name" value="GST C-terminal domain-like"/>
    <property type="match status" value="1"/>
</dbReference>
<dbReference type="AlphaFoldDB" id="A0A4Y7PYJ8"/>
<dbReference type="PANTHER" id="PTHR11571:SF263">
    <property type="entry name" value="GLUTATHIONE S-TRANSFERASE"/>
    <property type="match status" value="1"/>
</dbReference>
<dbReference type="EMBL" id="ML170190">
    <property type="protein sequence ID" value="TDL20171.1"/>
    <property type="molecule type" value="Genomic_DNA"/>
</dbReference>
<dbReference type="InterPro" id="IPR036249">
    <property type="entry name" value="Thioredoxin-like_sf"/>
</dbReference>
<dbReference type="InterPro" id="IPR040079">
    <property type="entry name" value="Glutathione_S-Trfase"/>
</dbReference>
<dbReference type="CDD" id="cd03039">
    <property type="entry name" value="GST_N_Sigma_like"/>
    <property type="match status" value="1"/>
</dbReference>
<protein>
    <submittedName>
        <fullName evidence="3">Putative glutathione S-transferase family protein</fullName>
    </submittedName>
</protein>
<dbReference type="Gene3D" id="1.20.1050.10">
    <property type="match status" value="1"/>
</dbReference>
<dbReference type="PROSITE" id="PS50404">
    <property type="entry name" value="GST_NTER"/>
    <property type="match status" value="1"/>
</dbReference>
<dbReference type="GO" id="GO:0006749">
    <property type="term" value="P:glutathione metabolic process"/>
    <property type="evidence" value="ECO:0007669"/>
    <property type="project" value="TreeGrafter"/>
</dbReference>
<keyword evidence="4" id="KW-1185">Reference proteome</keyword>
<dbReference type="CDD" id="cd03192">
    <property type="entry name" value="GST_C_Sigma_like"/>
    <property type="match status" value="1"/>
</dbReference>
<dbReference type="OrthoDB" id="414243at2759"/>
<gene>
    <name evidence="3" type="ORF">BD410DRAFT_773096</name>
</gene>
<dbReference type="Proteomes" id="UP000294933">
    <property type="component" value="Unassembled WGS sequence"/>
</dbReference>
<dbReference type="InterPro" id="IPR036282">
    <property type="entry name" value="Glutathione-S-Trfase_C_sf"/>
</dbReference>
<accession>A0A4Y7PYJ8</accession>
<name>A0A4Y7PYJ8_9AGAM</name>
<dbReference type="STRING" id="50990.A0A4Y7PYJ8"/>